<proteinExistence type="predicted"/>
<keyword evidence="1" id="KW-0472">Membrane</keyword>
<dbReference type="EMBL" id="PUBV01000007">
    <property type="protein sequence ID" value="PWB08148.1"/>
    <property type="molecule type" value="Genomic_DNA"/>
</dbReference>
<keyword evidence="1" id="KW-0812">Transmembrane</keyword>
<sequence length="196" mass="23064">MKLLRALFYQYYWWQKRKENDESFAHALAVLCLLVPLFGIVGFIAIFADVTGLVILQKYDIKMVIFTMFILGLAVSWWLFLRRKQYKIIDQEHDIYDKPIYKTLAILYPILSAILFFIGLYIGYLHNSEAEHIESIHIRAEDATPTIDSIKGKNVYVSYRKFPGGDSILPYDRVMLGESLIDHDKLKFNYHFRNIK</sequence>
<dbReference type="GeneID" id="93424941"/>
<reference evidence="3" key="1">
    <citation type="submission" date="2018-02" db="EMBL/GenBank/DDBJ databases">
        <authorList>
            <person name="Clavel T."/>
            <person name="Strowig T."/>
        </authorList>
    </citation>
    <scope>NUCLEOTIDE SEQUENCE [LARGE SCALE GENOMIC DNA]</scope>
    <source>
        <strain evidence="3">DSM 100764</strain>
    </source>
</reference>
<evidence type="ECO:0000313" key="3">
    <source>
        <dbReference type="Proteomes" id="UP000244925"/>
    </source>
</evidence>
<evidence type="ECO:0000256" key="1">
    <source>
        <dbReference type="SAM" id="Phobius"/>
    </source>
</evidence>
<dbReference type="AlphaFoldDB" id="A0A2V1ITN4"/>
<comment type="caution">
    <text evidence="2">The sequence shown here is derived from an EMBL/GenBank/DDBJ whole genome shotgun (WGS) entry which is preliminary data.</text>
</comment>
<keyword evidence="3" id="KW-1185">Reference proteome</keyword>
<accession>A0A2V1ITN4</accession>
<organism evidence="2 3">
    <name type="scientific">Paramuribaculum intestinale</name>
    <dbReference type="NCBI Taxonomy" id="2094151"/>
    <lineage>
        <taxon>Bacteria</taxon>
        <taxon>Pseudomonadati</taxon>
        <taxon>Bacteroidota</taxon>
        <taxon>Bacteroidia</taxon>
        <taxon>Bacteroidales</taxon>
        <taxon>Muribaculaceae</taxon>
        <taxon>Paramuribaculum</taxon>
    </lineage>
</organism>
<dbReference type="RefSeq" id="WP_107035586.1">
    <property type="nucleotide sequence ID" value="NZ_CARBNI010000014.1"/>
</dbReference>
<protein>
    <submittedName>
        <fullName evidence="2">Uncharacterized protein</fullName>
    </submittedName>
</protein>
<gene>
    <name evidence="2" type="ORF">C5O25_04730</name>
</gene>
<evidence type="ECO:0000313" key="2">
    <source>
        <dbReference type="EMBL" id="PWB08148.1"/>
    </source>
</evidence>
<dbReference type="Proteomes" id="UP000244925">
    <property type="component" value="Unassembled WGS sequence"/>
</dbReference>
<name>A0A2V1ITN4_9BACT</name>
<feature type="transmembrane region" description="Helical" evidence="1">
    <location>
        <begin position="59"/>
        <end position="80"/>
    </location>
</feature>
<feature type="transmembrane region" description="Helical" evidence="1">
    <location>
        <begin position="100"/>
        <end position="124"/>
    </location>
</feature>
<feature type="transmembrane region" description="Helical" evidence="1">
    <location>
        <begin position="24"/>
        <end position="47"/>
    </location>
</feature>
<keyword evidence="1" id="KW-1133">Transmembrane helix</keyword>